<dbReference type="Gene3D" id="1.10.10.10">
    <property type="entry name" value="Winged helix-like DNA-binding domain superfamily/Winged helix DNA-binding domain"/>
    <property type="match status" value="1"/>
</dbReference>
<keyword evidence="3 4" id="KW-0804">Transcription</keyword>
<proteinExistence type="inferred from homology"/>
<dbReference type="PANTHER" id="PTHR38465:SF1">
    <property type="entry name" value="HTH-TYPE TRANSCRIPTIONAL REGULATOR MJ1563-RELATED"/>
    <property type="match status" value="1"/>
</dbReference>
<organism evidence="5 6">
    <name type="scientific">Virgibacillus alimentarius</name>
    <dbReference type="NCBI Taxonomy" id="698769"/>
    <lineage>
        <taxon>Bacteria</taxon>
        <taxon>Bacillati</taxon>
        <taxon>Bacillota</taxon>
        <taxon>Bacilli</taxon>
        <taxon>Bacillales</taxon>
        <taxon>Bacillaceae</taxon>
        <taxon>Virgibacillus</taxon>
    </lineage>
</organism>
<accession>A0ABS4SA23</accession>
<protein>
    <recommendedName>
        <fullName evidence="4">HTH-type transcriptional regulator</fullName>
    </recommendedName>
</protein>
<evidence type="ECO:0000313" key="5">
    <source>
        <dbReference type="EMBL" id="MBP2257855.1"/>
    </source>
</evidence>
<dbReference type="SUPFAM" id="SSF46785">
    <property type="entry name" value="Winged helix' DNA-binding domain"/>
    <property type="match status" value="1"/>
</dbReference>
<dbReference type="InterPro" id="IPR026282">
    <property type="entry name" value="MJ1563"/>
</dbReference>
<evidence type="ECO:0000256" key="4">
    <source>
        <dbReference type="PIRNR" id="PIRNR006707"/>
    </source>
</evidence>
<name>A0ABS4SA23_9BACI</name>
<evidence type="ECO:0000256" key="2">
    <source>
        <dbReference type="ARBA" id="ARBA00023125"/>
    </source>
</evidence>
<dbReference type="NCBIfam" id="NF047500">
    <property type="entry name" value="choline_R_CudC"/>
    <property type="match status" value="1"/>
</dbReference>
<dbReference type="EMBL" id="JAGIKX010000015">
    <property type="protein sequence ID" value="MBP2257855.1"/>
    <property type="molecule type" value="Genomic_DNA"/>
</dbReference>
<keyword evidence="6" id="KW-1185">Reference proteome</keyword>
<comment type="caution">
    <text evidence="5">The sequence shown here is derived from an EMBL/GenBank/DDBJ whole genome shotgun (WGS) entry which is preliminary data.</text>
</comment>
<dbReference type="Proteomes" id="UP001519294">
    <property type="component" value="Unassembled WGS sequence"/>
</dbReference>
<keyword evidence="2 4" id="KW-0238">DNA-binding</keyword>
<dbReference type="InterPro" id="IPR036390">
    <property type="entry name" value="WH_DNA-bd_sf"/>
</dbReference>
<comment type="similarity">
    <text evidence="4">Belongs to the GbsR family.</text>
</comment>
<dbReference type="GO" id="GO:0003677">
    <property type="term" value="F:DNA binding"/>
    <property type="evidence" value="ECO:0007669"/>
    <property type="project" value="UniProtKB-KW"/>
</dbReference>
<dbReference type="InterPro" id="IPR036388">
    <property type="entry name" value="WH-like_DNA-bd_sf"/>
</dbReference>
<dbReference type="PIRSF" id="PIRSF006707">
    <property type="entry name" value="MJ1563"/>
    <property type="match status" value="1"/>
</dbReference>
<dbReference type="InterPro" id="IPR052362">
    <property type="entry name" value="HTH-GbsR_regulator"/>
</dbReference>
<gene>
    <name evidence="5" type="ORF">J2Z81_001809</name>
</gene>
<keyword evidence="1 4" id="KW-0805">Transcription regulation</keyword>
<reference evidence="5 6" key="1">
    <citation type="submission" date="2021-03" db="EMBL/GenBank/DDBJ databases">
        <title>Genomic Encyclopedia of Type Strains, Phase IV (KMG-IV): sequencing the most valuable type-strain genomes for metagenomic binning, comparative biology and taxonomic classification.</title>
        <authorList>
            <person name="Goeker M."/>
        </authorList>
    </citation>
    <scope>NUCLEOTIDE SEQUENCE [LARGE SCALE GENOMIC DNA]</scope>
    <source>
        <strain evidence="5 6">DSM 25790</strain>
    </source>
</reference>
<evidence type="ECO:0000256" key="3">
    <source>
        <dbReference type="ARBA" id="ARBA00023163"/>
    </source>
</evidence>
<evidence type="ECO:0000313" key="6">
    <source>
        <dbReference type="Proteomes" id="UP001519294"/>
    </source>
</evidence>
<dbReference type="RefSeq" id="WP_029269343.1">
    <property type="nucleotide sequence ID" value="NZ_JAGIKX010000015.1"/>
</dbReference>
<evidence type="ECO:0000256" key="1">
    <source>
        <dbReference type="ARBA" id="ARBA00023015"/>
    </source>
</evidence>
<sequence>MERSPDEQAIEKIDYAKDQVIGAISETMDLYGVTPSVGKLYATMYFKGRMNLDEMREELEMSKPSMSTSVRKLQEIDMVKKTFQRGSRKHTYMAEKDFFRSFMSFYCKMWEREVKMNMEAIYEADFYLKEVMEDQYCSQEMRDEANEYYQMLESSKIYYHWLERLVESIRNESIFDFLPKHE</sequence>
<dbReference type="PANTHER" id="PTHR38465">
    <property type="entry name" value="HTH-TYPE TRANSCRIPTIONAL REGULATOR MJ1563-RELATED"/>
    <property type="match status" value="1"/>
</dbReference>